<evidence type="ECO:0000313" key="2">
    <source>
        <dbReference type="Proteomes" id="UP000198589"/>
    </source>
</evidence>
<dbReference type="SUPFAM" id="SSF54637">
    <property type="entry name" value="Thioesterase/thiol ester dehydrase-isomerase"/>
    <property type="match status" value="1"/>
</dbReference>
<protein>
    <submittedName>
        <fullName evidence="1">Acyl dehydratase</fullName>
    </submittedName>
</protein>
<dbReference type="Proteomes" id="UP000198589">
    <property type="component" value="Unassembled WGS sequence"/>
</dbReference>
<organism evidence="1 2">
    <name type="scientific">Blastococcus tunisiensis</name>
    <dbReference type="NCBI Taxonomy" id="1798228"/>
    <lineage>
        <taxon>Bacteria</taxon>
        <taxon>Bacillati</taxon>
        <taxon>Actinomycetota</taxon>
        <taxon>Actinomycetes</taxon>
        <taxon>Geodermatophilales</taxon>
        <taxon>Geodermatophilaceae</taxon>
        <taxon>Blastococcus</taxon>
    </lineage>
</organism>
<dbReference type="PANTHER" id="PTHR43664">
    <property type="entry name" value="MONOAMINE OXIDASE-RELATED"/>
    <property type="match status" value="1"/>
</dbReference>
<name>A0A1I1ZQU4_9ACTN</name>
<gene>
    <name evidence="1" type="ORF">SAMN05216574_103122</name>
</gene>
<dbReference type="STRING" id="1798228.SAMN05216574_103122"/>
<dbReference type="PANTHER" id="PTHR43664:SF1">
    <property type="entry name" value="BETA-METHYLMALYL-COA DEHYDRATASE"/>
    <property type="match status" value="1"/>
</dbReference>
<dbReference type="EMBL" id="FOND01000003">
    <property type="protein sequence ID" value="SFE34021.1"/>
    <property type="molecule type" value="Genomic_DNA"/>
</dbReference>
<dbReference type="InterPro" id="IPR052342">
    <property type="entry name" value="MCH/BMMD"/>
</dbReference>
<dbReference type="Pfam" id="PF19315">
    <property type="entry name" value="MC_hydratase"/>
    <property type="match status" value="1"/>
</dbReference>
<dbReference type="CDD" id="cd03451">
    <property type="entry name" value="FkbR2"/>
    <property type="match status" value="1"/>
</dbReference>
<dbReference type="InterPro" id="IPR048274">
    <property type="entry name" value="MC_hydratase"/>
</dbReference>
<evidence type="ECO:0000313" key="1">
    <source>
        <dbReference type="EMBL" id="SFE34021.1"/>
    </source>
</evidence>
<dbReference type="AlphaFoldDB" id="A0A1I1ZQU4"/>
<dbReference type="RefSeq" id="WP_092195685.1">
    <property type="nucleotide sequence ID" value="NZ_FOND01000003.1"/>
</dbReference>
<dbReference type="InterPro" id="IPR029069">
    <property type="entry name" value="HotDog_dom_sf"/>
</dbReference>
<dbReference type="Gene3D" id="3.10.129.10">
    <property type="entry name" value="Hotdog Thioesterase"/>
    <property type="match status" value="1"/>
</dbReference>
<dbReference type="GO" id="GO:0016829">
    <property type="term" value="F:lyase activity"/>
    <property type="evidence" value="ECO:0007669"/>
    <property type="project" value="InterPro"/>
</dbReference>
<proteinExistence type="predicted"/>
<accession>A0A1I1ZQU4</accession>
<reference evidence="2" key="1">
    <citation type="submission" date="2016-10" db="EMBL/GenBank/DDBJ databases">
        <authorList>
            <person name="Varghese N."/>
            <person name="Submissions S."/>
        </authorList>
    </citation>
    <scope>NUCLEOTIDE SEQUENCE [LARGE SCALE GENOMIC DNA]</scope>
    <source>
        <strain evidence="2">DSM 46838</strain>
    </source>
</reference>
<sequence>MTTAAELRSRATLWPKGNYFEDFAVGKVFEHHWGRTLTESDNIQFSALTLNYHPAYFNVPYARALGHPGAVANPMLVFLVVFGLSVEDLSEIGGAFLGVRALTFHRPVAVGETLTARSTVTAVRESDSRPREGIVTWHTEGFDEHGELLIDFLRTNLISKRPNGDLA</sequence>
<keyword evidence="2" id="KW-1185">Reference proteome</keyword>